<evidence type="ECO:0000313" key="10">
    <source>
        <dbReference type="EMBL" id="MZP30452.1"/>
    </source>
</evidence>
<organism evidence="10 11">
    <name type="scientific">Heliomicrobium undosum</name>
    <dbReference type="NCBI Taxonomy" id="121734"/>
    <lineage>
        <taxon>Bacteria</taxon>
        <taxon>Bacillati</taxon>
        <taxon>Bacillota</taxon>
        <taxon>Clostridia</taxon>
        <taxon>Eubacteriales</taxon>
        <taxon>Heliobacteriaceae</taxon>
        <taxon>Heliomicrobium</taxon>
    </lineage>
</organism>
<evidence type="ECO:0000256" key="9">
    <source>
        <dbReference type="PIRNR" id="PIRNR002869"/>
    </source>
</evidence>
<evidence type="ECO:0000256" key="3">
    <source>
        <dbReference type="ARBA" id="ARBA00022692"/>
    </source>
</evidence>
<dbReference type="Pfam" id="PF03023">
    <property type="entry name" value="MurJ"/>
    <property type="match status" value="1"/>
</dbReference>
<feature type="transmembrane region" description="Helical" evidence="8">
    <location>
        <begin position="226"/>
        <end position="246"/>
    </location>
</feature>
<feature type="transmembrane region" description="Helical" evidence="8">
    <location>
        <begin position="470"/>
        <end position="498"/>
    </location>
</feature>
<feature type="transmembrane region" description="Helical" evidence="8">
    <location>
        <begin position="342"/>
        <end position="363"/>
    </location>
</feature>
<protein>
    <recommendedName>
        <fullName evidence="8">Probable lipid II flippase MurJ</fullName>
    </recommendedName>
</protein>
<accession>A0A845L1L7</accession>
<dbReference type="AlphaFoldDB" id="A0A845L1L7"/>
<keyword evidence="8 9" id="KW-0813">Transport</keyword>
<dbReference type="NCBIfam" id="TIGR01695">
    <property type="entry name" value="murJ_mviN"/>
    <property type="match status" value="1"/>
</dbReference>
<comment type="similarity">
    <text evidence="8 9">Belongs to the MurJ/MviN family.</text>
</comment>
<dbReference type="GO" id="GO:0015648">
    <property type="term" value="F:lipid-linked peptidoglycan transporter activity"/>
    <property type="evidence" value="ECO:0007669"/>
    <property type="project" value="UniProtKB-UniRule"/>
</dbReference>
<comment type="caution">
    <text evidence="10">The sequence shown here is derived from an EMBL/GenBank/DDBJ whole genome shotgun (WGS) entry which is preliminary data.</text>
</comment>
<gene>
    <name evidence="8 10" type="primary">murJ</name>
    <name evidence="10" type="ORF">GTO91_12085</name>
</gene>
<dbReference type="PIRSF" id="PIRSF002869">
    <property type="entry name" value="MviN"/>
    <property type="match status" value="1"/>
</dbReference>
<evidence type="ECO:0000256" key="1">
    <source>
        <dbReference type="ARBA" id="ARBA00004651"/>
    </source>
</evidence>
<dbReference type="GO" id="GO:0009252">
    <property type="term" value="P:peptidoglycan biosynthetic process"/>
    <property type="evidence" value="ECO:0007669"/>
    <property type="project" value="UniProtKB-UniRule"/>
</dbReference>
<sequence length="531" mass="56901">MTAQRIAKAAALIMVLTLLGRAIGLVREIFVGAKFGAEVLGPFVVAFNLPNIVGITLTGAFSAAFIPLFTAEMEKGHRDAAWRLASAVLNTVLFGISLLVVLGMVFSRQVAFLLATDFSSQLLDLTGELLVILFPTLILSSLGGVTMAVLSSLNRYFVSSIGPLLSSLVVIASIYLLAPRWGIHGVAWGTTLGALVSFVVMIPTLMKEGFRYYPTLGLDNPLVRQLWTMILPVLFGVGVSQIHILIDSNMAASISEESVVALKYANTVAQLPMGVFVSAVAIPMLPALSALLAVGDREGFKNTLARGVSYYALILLPVMVVTVVLSGPIIQVLFQREEFDATRAAMTAFALVFYGLGFFPSAVRDLYTRGFYSLHDTATPVKIGALTVFIHVAMNFLFIPWLSHGGLALATSISNVLNMVILGWLLYRRVGGWSFGTQWKVFYQAVIASALMGLVLAVGFPWLYSFFPGGGWWATVISMVLAGAAAAAVYGGTLLILGTPEVKEFAQRLLSRVKGPRKPPPAVGLSKSDGE</sequence>
<dbReference type="Proteomes" id="UP000463470">
    <property type="component" value="Unassembled WGS sequence"/>
</dbReference>
<keyword evidence="8 9" id="KW-0961">Cell wall biogenesis/degradation</keyword>
<dbReference type="OrthoDB" id="9804143at2"/>
<keyword evidence="4 8" id="KW-0133">Cell shape</keyword>
<proteinExistence type="inferred from homology"/>
<name>A0A845L1L7_9FIRM</name>
<dbReference type="GO" id="GO:0071555">
    <property type="term" value="P:cell wall organization"/>
    <property type="evidence" value="ECO:0007669"/>
    <property type="project" value="UniProtKB-UniRule"/>
</dbReference>
<feature type="transmembrane region" description="Helical" evidence="8">
    <location>
        <begin position="383"/>
        <end position="401"/>
    </location>
</feature>
<dbReference type="GO" id="GO:0008360">
    <property type="term" value="P:regulation of cell shape"/>
    <property type="evidence" value="ECO:0007669"/>
    <property type="project" value="UniProtKB-UniRule"/>
</dbReference>
<feature type="transmembrane region" description="Helical" evidence="8">
    <location>
        <begin position="439"/>
        <end position="464"/>
    </location>
</feature>
<dbReference type="EMBL" id="WXEY01000013">
    <property type="protein sequence ID" value="MZP30452.1"/>
    <property type="molecule type" value="Genomic_DNA"/>
</dbReference>
<evidence type="ECO:0000256" key="5">
    <source>
        <dbReference type="ARBA" id="ARBA00022984"/>
    </source>
</evidence>
<keyword evidence="6 8" id="KW-1133">Transmembrane helix</keyword>
<dbReference type="CDD" id="cd13123">
    <property type="entry name" value="MATE_MurJ_like"/>
    <property type="match status" value="1"/>
</dbReference>
<comment type="function">
    <text evidence="8 9">Involved in peptidoglycan biosynthesis. Transports lipid-linked peptidoglycan precursors from the inner to the outer leaflet of the cytoplasmic membrane.</text>
</comment>
<feature type="transmembrane region" description="Helical" evidence="8">
    <location>
        <begin position="157"/>
        <end position="177"/>
    </location>
</feature>
<keyword evidence="5 8" id="KW-0573">Peptidoglycan synthesis</keyword>
<keyword evidence="7 8" id="KW-0472">Membrane</keyword>
<reference evidence="10 11" key="1">
    <citation type="submission" date="2020-01" db="EMBL/GenBank/DDBJ databases">
        <title>Whole-genome sequence of Heliobacterium undosum DSM 13378.</title>
        <authorList>
            <person name="Kyndt J.A."/>
            <person name="Meyer T.E."/>
        </authorList>
    </citation>
    <scope>NUCLEOTIDE SEQUENCE [LARGE SCALE GENOMIC DNA]</scope>
    <source>
        <strain evidence="10 11">DSM 13378</strain>
    </source>
</reference>
<evidence type="ECO:0000256" key="7">
    <source>
        <dbReference type="ARBA" id="ARBA00023136"/>
    </source>
</evidence>
<dbReference type="InterPro" id="IPR051050">
    <property type="entry name" value="Lipid_II_flippase_MurJ/MviN"/>
</dbReference>
<dbReference type="GO" id="GO:0005886">
    <property type="term" value="C:plasma membrane"/>
    <property type="evidence" value="ECO:0007669"/>
    <property type="project" value="UniProtKB-SubCell"/>
</dbReference>
<feature type="transmembrane region" description="Helical" evidence="8">
    <location>
        <begin position="129"/>
        <end position="150"/>
    </location>
</feature>
<comment type="subcellular location">
    <subcellularLocation>
        <location evidence="1 8">Cell membrane</location>
        <topology evidence="1 8">Multi-pass membrane protein</topology>
    </subcellularLocation>
</comment>
<keyword evidence="2 8" id="KW-1003">Cell membrane</keyword>
<feature type="transmembrane region" description="Helical" evidence="8">
    <location>
        <begin position="81"/>
        <end position="106"/>
    </location>
</feature>
<feature type="transmembrane region" description="Helical" evidence="8">
    <location>
        <begin position="307"/>
        <end position="330"/>
    </location>
</feature>
<dbReference type="PRINTS" id="PR01806">
    <property type="entry name" value="VIRFACTRMVIN"/>
</dbReference>
<dbReference type="UniPathway" id="UPA00219"/>
<feature type="transmembrane region" description="Helical" evidence="8">
    <location>
        <begin position="48"/>
        <end position="69"/>
    </location>
</feature>
<dbReference type="PANTHER" id="PTHR47019">
    <property type="entry name" value="LIPID II FLIPPASE MURJ"/>
    <property type="match status" value="1"/>
</dbReference>
<evidence type="ECO:0000256" key="6">
    <source>
        <dbReference type="ARBA" id="ARBA00022989"/>
    </source>
</evidence>
<dbReference type="RefSeq" id="WP_161258971.1">
    <property type="nucleotide sequence ID" value="NZ_WXEY01000013.1"/>
</dbReference>
<evidence type="ECO:0000256" key="4">
    <source>
        <dbReference type="ARBA" id="ARBA00022960"/>
    </source>
</evidence>
<comment type="pathway">
    <text evidence="8">Cell wall biogenesis; peptidoglycan biosynthesis.</text>
</comment>
<evidence type="ECO:0000256" key="8">
    <source>
        <dbReference type="HAMAP-Rule" id="MF_02078"/>
    </source>
</evidence>
<feature type="transmembrane region" description="Helical" evidence="8">
    <location>
        <begin position="407"/>
        <end position="427"/>
    </location>
</feature>
<evidence type="ECO:0000313" key="11">
    <source>
        <dbReference type="Proteomes" id="UP000463470"/>
    </source>
</evidence>
<keyword evidence="3 8" id="KW-0812">Transmembrane</keyword>
<dbReference type="HAMAP" id="MF_02078">
    <property type="entry name" value="MurJ_MviN"/>
    <property type="match status" value="1"/>
</dbReference>
<dbReference type="GO" id="GO:0034204">
    <property type="term" value="P:lipid translocation"/>
    <property type="evidence" value="ECO:0007669"/>
    <property type="project" value="TreeGrafter"/>
</dbReference>
<dbReference type="InterPro" id="IPR004268">
    <property type="entry name" value="MurJ"/>
</dbReference>
<feature type="transmembrane region" description="Helical" evidence="8">
    <location>
        <begin position="183"/>
        <end position="205"/>
    </location>
</feature>
<keyword evidence="11" id="KW-1185">Reference proteome</keyword>
<dbReference type="PANTHER" id="PTHR47019:SF1">
    <property type="entry name" value="LIPID II FLIPPASE MURJ"/>
    <property type="match status" value="1"/>
</dbReference>
<feature type="transmembrane region" description="Helical" evidence="8">
    <location>
        <begin position="273"/>
        <end position="295"/>
    </location>
</feature>
<evidence type="ECO:0000256" key="2">
    <source>
        <dbReference type="ARBA" id="ARBA00022475"/>
    </source>
</evidence>